<dbReference type="OrthoDB" id="7203640at2"/>
<accession>A0A1N7LA75</accession>
<dbReference type="Pfam" id="PF13704">
    <property type="entry name" value="Glyco_tranf_2_4"/>
    <property type="match status" value="1"/>
</dbReference>
<dbReference type="Proteomes" id="UP000186684">
    <property type="component" value="Unassembled WGS sequence"/>
</dbReference>
<protein>
    <submittedName>
        <fullName evidence="1">Glycosyl transferase family 2</fullName>
    </submittedName>
</protein>
<organism evidence="1 2">
    <name type="scientific">Roseivivax lentus</name>
    <dbReference type="NCBI Taxonomy" id="633194"/>
    <lineage>
        <taxon>Bacteria</taxon>
        <taxon>Pseudomonadati</taxon>
        <taxon>Pseudomonadota</taxon>
        <taxon>Alphaproteobacteria</taxon>
        <taxon>Rhodobacterales</taxon>
        <taxon>Roseobacteraceae</taxon>
        <taxon>Roseivivax</taxon>
    </lineage>
</organism>
<keyword evidence="2" id="KW-1185">Reference proteome</keyword>
<dbReference type="AlphaFoldDB" id="A0A1N7LA75"/>
<dbReference type="EMBL" id="FTOQ01000002">
    <property type="protein sequence ID" value="SIS70699.1"/>
    <property type="molecule type" value="Genomic_DNA"/>
</dbReference>
<dbReference type="GO" id="GO:0016740">
    <property type="term" value="F:transferase activity"/>
    <property type="evidence" value="ECO:0007669"/>
    <property type="project" value="UniProtKB-KW"/>
</dbReference>
<evidence type="ECO:0000313" key="2">
    <source>
        <dbReference type="Proteomes" id="UP000186684"/>
    </source>
</evidence>
<evidence type="ECO:0000313" key="1">
    <source>
        <dbReference type="EMBL" id="SIS70699.1"/>
    </source>
</evidence>
<proteinExistence type="predicted"/>
<dbReference type="STRING" id="633194.SAMN05421759_102512"/>
<reference evidence="2" key="1">
    <citation type="submission" date="2017-01" db="EMBL/GenBank/DDBJ databases">
        <authorList>
            <person name="Varghese N."/>
            <person name="Submissions S."/>
        </authorList>
    </citation>
    <scope>NUCLEOTIDE SEQUENCE [LARGE SCALE GENOMIC DNA]</scope>
    <source>
        <strain evidence="2">DSM 29430</strain>
    </source>
</reference>
<gene>
    <name evidence="1" type="ORF">SAMN05421759_102512</name>
</gene>
<keyword evidence="1" id="KW-0808">Transferase</keyword>
<dbReference type="RefSeq" id="WP_076446034.1">
    <property type="nucleotide sequence ID" value="NZ_FTOQ01000002.1"/>
</dbReference>
<name>A0A1N7LA75_9RHOB</name>
<sequence length="321" mass="35460">MTRWGIVATVKAPLPRLLDFAAWHLDLGASQLFLYLDDGDPAAREALSGHPRITVTETDAAYWAKKGGRPDAHQNRQCRNARHANNRKTDLDWLAHIDVDEFLLPEGDIGAALAALPDAALCARMRPVEALATPEGSDKITYFKAFHLDQPTRQAAASRIFGAWAQHLSGGFLSHVAGKLFFRAGTKGLQIRIHNVILDGEQNPGQATLDTVRLGHFHAASWEAFEAAYRFRLAHGSYRDGLNPQGRAPGALKLHDLFRQIEAEGGRAALRQFYEDVATGTPALLGALEREGLLYRRDMDLPSRVARHFPHCVGQMARQIL</sequence>